<feature type="signal peptide" evidence="2">
    <location>
        <begin position="1"/>
        <end position="28"/>
    </location>
</feature>
<dbReference type="Proteomes" id="UP000019149">
    <property type="component" value="Unassembled WGS sequence"/>
</dbReference>
<reference evidence="3 4" key="1">
    <citation type="journal article" date="2013" name="Nat. Genet.">
        <title>The genome of the hydatid tapeworm Echinococcus granulosus.</title>
        <authorList>
            <person name="Zheng H."/>
            <person name="Zhang W."/>
            <person name="Zhang L."/>
            <person name="Zhang Z."/>
            <person name="Li J."/>
            <person name="Lu G."/>
            <person name="Zhu Y."/>
            <person name="Wang Y."/>
            <person name="Huang Y."/>
            <person name="Liu J."/>
            <person name="Kang H."/>
            <person name="Chen J."/>
            <person name="Wang L."/>
            <person name="Chen A."/>
            <person name="Yu S."/>
            <person name="Gao Z."/>
            <person name="Jin L."/>
            <person name="Gu W."/>
            <person name="Wang Z."/>
            <person name="Zhao L."/>
            <person name="Shi B."/>
            <person name="Wen H."/>
            <person name="Lin R."/>
            <person name="Jones M.K."/>
            <person name="Brejova B."/>
            <person name="Vinar T."/>
            <person name="Zhao G."/>
            <person name="McManus D.P."/>
            <person name="Chen Z."/>
            <person name="Zhou Y."/>
            <person name="Wang S."/>
        </authorList>
    </citation>
    <scope>NUCLEOTIDE SEQUENCE [LARGE SCALE GENOMIC DNA]</scope>
</reference>
<dbReference type="OMA" id="ALFYPGP"/>
<dbReference type="EMBL" id="APAU02000181">
    <property type="protein sequence ID" value="EUB55164.1"/>
    <property type="molecule type" value="Genomic_DNA"/>
</dbReference>
<accession>W6UP22</accession>
<gene>
    <name evidence="3" type="ORF">EGR_09994</name>
</gene>
<protein>
    <submittedName>
        <fullName evidence="3">Uncharacterized protein</fullName>
    </submittedName>
</protein>
<dbReference type="CTD" id="36345709"/>
<evidence type="ECO:0000313" key="4">
    <source>
        <dbReference type="Proteomes" id="UP000019149"/>
    </source>
</evidence>
<organism evidence="3 4">
    <name type="scientific">Echinococcus granulosus</name>
    <name type="common">Hydatid tapeworm</name>
    <dbReference type="NCBI Taxonomy" id="6210"/>
    <lineage>
        <taxon>Eukaryota</taxon>
        <taxon>Metazoa</taxon>
        <taxon>Spiralia</taxon>
        <taxon>Lophotrochozoa</taxon>
        <taxon>Platyhelminthes</taxon>
        <taxon>Cestoda</taxon>
        <taxon>Eucestoda</taxon>
        <taxon>Cyclophyllidea</taxon>
        <taxon>Taeniidae</taxon>
        <taxon>Echinococcus</taxon>
        <taxon>Echinococcus granulosus group</taxon>
    </lineage>
</organism>
<evidence type="ECO:0000256" key="1">
    <source>
        <dbReference type="SAM" id="MobiDB-lite"/>
    </source>
</evidence>
<dbReference type="AlphaFoldDB" id="W6UP22"/>
<proteinExistence type="predicted"/>
<comment type="caution">
    <text evidence="3">The sequence shown here is derived from an EMBL/GenBank/DDBJ whole genome shotgun (WGS) entry which is preliminary data.</text>
</comment>
<evidence type="ECO:0000256" key="2">
    <source>
        <dbReference type="SAM" id="SignalP"/>
    </source>
</evidence>
<feature type="chain" id="PRO_5004882922" evidence="2">
    <location>
        <begin position="29"/>
        <end position="128"/>
    </location>
</feature>
<keyword evidence="2" id="KW-0732">Signal</keyword>
<dbReference type="OrthoDB" id="6267477at2759"/>
<feature type="region of interest" description="Disordered" evidence="1">
    <location>
        <begin position="43"/>
        <end position="66"/>
    </location>
</feature>
<dbReference type="KEGG" id="egl:EGR_09994"/>
<dbReference type="RefSeq" id="XP_024346360.1">
    <property type="nucleotide sequence ID" value="XM_024499243.1"/>
</dbReference>
<name>W6UP22_ECHGR</name>
<sequence>MSPSSYCLLLLSALLLLSSFSEYPNVEARYLVVPKRVYFTSPSASASDLGGRHGVESGKATQGTSDQEALFYPGPHLSQYLSKRGPEIFIPLMEVVTNILAWILEGDSEEARHDLKATGDHQMHLIPF</sequence>
<keyword evidence="4" id="KW-1185">Reference proteome</keyword>
<evidence type="ECO:0000313" key="3">
    <source>
        <dbReference type="EMBL" id="EUB55164.1"/>
    </source>
</evidence>
<dbReference type="GeneID" id="36345709"/>